<evidence type="ECO:0000256" key="3">
    <source>
        <dbReference type="ARBA" id="ARBA00023237"/>
    </source>
</evidence>
<comment type="subcellular location">
    <subcellularLocation>
        <location evidence="1">Cell outer membrane</location>
    </subcellularLocation>
</comment>
<dbReference type="AlphaFoldDB" id="A0A3D2SF12"/>
<organism evidence="4 5">
    <name type="scientific">Bacteroides graminisolvens</name>
    <dbReference type="NCBI Taxonomy" id="477666"/>
    <lineage>
        <taxon>Bacteria</taxon>
        <taxon>Pseudomonadati</taxon>
        <taxon>Bacteroidota</taxon>
        <taxon>Bacteroidia</taxon>
        <taxon>Bacteroidales</taxon>
        <taxon>Bacteroidaceae</taxon>
        <taxon>Bacteroides</taxon>
    </lineage>
</organism>
<dbReference type="GO" id="GO:0009279">
    <property type="term" value="C:cell outer membrane"/>
    <property type="evidence" value="ECO:0007669"/>
    <property type="project" value="UniProtKB-SubCell"/>
</dbReference>
<reference evidence="4 5" key="1">
    <citation type="journal article" date="2018" name="Nat. Biotechnol.">
        <title>A standardized bacterial taxonomy based on genome phylogeny substantially revises the tree of life.</title>
        <authorList>
            <person name="Parks D.H."/>
            <person name="Chuvochina M."/>
            <person name="Waite D.W."/>
            <person name="Rinke C."/>
            <person name="Skarshewski A."/>
            <person name="Chaumeil P.A."/>
            <person name="Hugenholtz P."/>
        </authorList>
    </citation>
    <scope>NUCLEOTIDE SEQUENCE [LARGE SCALE GENOMIC DNA]</scope>
    <source>
        <strain evidence="4">UBA9667</strain>
    </source>
</reference>
<dbReference type="NCBIfam" id="TIGR04056">
    <property type="entry name" value="OMP_RagA_SusC"/>
    <property type="match status" value="1"/>
</dbReference>
<comment type="caution">
    <text evidence="4">The sequence shown here is derived from an EMBL/GenBank/DDBJ whole genome shotgun (WGS) entry which is preliminary data.</text>
</comment>
<dbReference type="Proteomes" id="UP000263098">
    <property type="component" value="Unassembled WGS sequence"/>
</dbReference>
<sequence>YRRYNLRTNIESDFAKNFHFTLGVAGNVGRRHTPAFASGGTDGSSSLGEQGWLSIAHQAIMMHPYLPEKYEGLYTATLQNNTSLPNSPLAAIYDSGSKKTRSTDLQTNFSLSYNVPWVKGLSLKINGSYNYGTSHNKNLNTPYSTMVRNSSMDWIKSADPRGTDLGINIGEGQYTYEQMVGQGSINYVNSFGKNNIDLMALVEARDYKENSMSAYAKNLPFKELPELGQGIATDSPVGGWSNASRSAGYVFRLKYDYDSKYLAEISGRYDGSYKFYGMSGKRWGFFPSASLGWRLSKEKFMSGLSFLDDLKVRTSVGLLGNDGVSAYSFLSQYTNKYSSNIVINGVLSPAYYTNVIANQNLTWEKTLSWNVGFDFTMWNGLLGMEVDAFYNYTYDILTAMGGDYPPSMGGYFPTYANNNKIDAKGVDVLITHKNEIQLAGEAFKYGISGNLTFSKTRWLVYPDSPNTMEWRKITGTTYGSLMGWQAEGLFKSEDEITNSAWYGTRPNIGDVKYKDLNGDGKITEDDKAVIGRSNRPQLTYGLNLNCSWKGFDLNAQFTGGALFDVSLTGTYYNGYDDNTVWTQTFKEGANSPLYLVENAYSIENPNGTFPRITTGHLTHGGDNGLSSTFWMRDGKYIRLKSAQLGYTLPKRWLTAANIQNLRVYVEGSNLFTISGLPEGIDPESPGVNNGYYPQQRIIMGGISVTF</sequence>
<keyword evidence="4" id="KW-0675">Receptor</keyword>
<gene>
    <name evidence="4" type="ORF">DHW31_06495</name>
</gene>
<evidence type="ECO:0000256" key="1">
    <source>
        <dbReference type="ARBA" id="ARBA00004442"/>
    </source>
</evidence>
<protein>
    <submittedName>
        <fullName evidence="4">TonB-dependent receptor</fullName>
    </submittedName>
</protein>
<proteinExistence type="predicted"/>
<evidence type="ECO:0000313" key="4">
    <source>
        <dbReference type="EMBL" id="HCK24424.1"/>
    </source>
</evidence>
<feature type="non-terminal residue" evidence="4">
    <location>
        <position position="1"/>
    </location>
</feature>
<dbReference type="SUPFAM" id="SSF56935">
    <property type="entry name" value="Porins"/>
    <property type="match status" value="1"/>
</dbReference>
<evidence type="ECO:0000313" key="5">
    <source>
        <dbReference type="Proteomes" id="UP000263098"/>
    </source>
</evidence>
<evidence type="ECO:0000256" key="2">
    <source>
        <dbReference type="ARBA" id="ARBA00023136"/>
    </source>
</evidence>
<name>A0A3D2SF12_9BACE</name>
<dbReference type="EMBL" id="DPVG01000233">
    <property type="protein sequence ID" value="HCK24424.1"/>
    <property type="molecule type" value="Genomic_DNA"/>
</dbReference>
<keyword evidence="2" id="KW-0472">Membrane</keyword>
<dbReference type="Gene3D" id="2.40.170.20">
    <property type="entry name" value="TonB-dependent receptor, beta-barrel domain"/>
    <property type="match status" value="1"/>
</dbReference>
<keyword evidence="3" id="KW-0998">Cell outer membrane</keyword>
<dbReference type="InterPro" id="IPR036942">
    <property type="entry name" value="Beta-barrel_TonB_sf"/>
</dbReference>
<dbReference type="InterPro" id="IPR023996">
    <property type="entry name" value="TonB-dep_OMP_SusC/RagA"/>
</dbReference>
<accession>A0A3D2SF12</accession>